<dbReference type="Proteomes" id="UP001634007">
    <property type="component" value="Unassembled WGS sequence"/>
</dbReference>
<organism evidence="2 3">
    <name type="scientific">Eucalyptus globulus</name>
    <name type="common">Tasmanian blue gum</name>
    <dbReference type="NCBI Taxonomy" id="34317"/>
    <lineage>
        <taxon>Eukaryota</taxon>
        <taxon>Viridiplantae</taxon>
        <taxon>Streptophyta</taxon>
        <taxon>Embryophyta</taxon>
        <taxon>Tracheophyta</taxon>
        <taxon>Spermatophyta</taxon>
        <taxon>Magnoliopsida</taxon>
        <taxon>eudicotyledons</taxon>
        <taxon>Gunneridae</taxon>
        <taxon>Pentapetalae</taxon>
        <taxon>rosids</taxon>
        <taxon>malvids</taxon>
        <taxon>Myrtales</taxon>
        <taxon>Myrtaceae</taxon>
        <taxon>Myrtoideae</taxon>
        <taxon>Eucalypteae</taxon>
        <taxon>Eucalyptus</taxon>
    </lineage>
</organism>
<feature type="region of interest" description="Disordered" evidence="1">
    <location>
        <begin position="40"/>
        <end position="71"/>
    </location>
</feature>
<proteinExistence type="predicted"/>
<accession>A0ABD3J442</accession>
<evidence type="ECO:0000256" key="1">
    <source>
        <dbReference type="SAM" id="MobiDB-lite"/>
    </source>
</evidence>
<sequence length="126" mass="13988">MRKKLVAVTGQKRSSSLRAPTTLSVRKVLDPPVHFCALSKGQKAPRKFSNDSSRKLDLDPKSTKGVVSRKRTESRRLARVFVVVSTRRRRGSNNVPCQTFEVKVNKAMAPGRKREVCRGSLRGVGG</sequence>
<gene>
    <name evidence="2" type="ORF">ACJRO7_004936</name>
</gene>
<name>A0ABD3J442_EUCGL</name>
<keyword evidence="3" id="KW-1185">Reference proteome</keyword>
<dbReference type="EMBL" id="JBJKBG010000010">
    <property type="protein sequence ID" value="KAL3720023.1"/>
    <property type="molecule type" value="Genomic_DNA"/>
</dbReference>
<comment type="caution">
    <text evidence="2">The sequence shown here is derived from an EMBL/GenBank/DDBJ whole genome shotgun (WGS) entry which is preliminary data.</text>
</comment>
<dbReference type="AlphaFoldDB" id="A0ABD3J442"/>
<evidence type="ECO:0000313" key="2">
    <source>
        <dbReference type="EMBL" id="KAL3720023.1"/>
    </source>
</evidence>
<protein>
    <submittedName>
        <fullName evidence="2">Uncharacterized protein</fullName>
    </submittedName>
</protein>
<feature type="compositionally biased region" description="Basic and acidic residues" evidence="1">
    <location>
        <begin position="48"/>
        <end position="62"/>
    </location>
</feature>
<reference evidence="2 3" key="1">
    <citation type="submission" date="2024-11" db="EMBL/GenBank/DDBJ databases">
        <title>Chromosome-level genome assembly of Eucalyptus globulus Labill. provides insights into its genome evolution.</title>
        <authorList>
            <person name="Li X."/>
        </authorList>
    </citation>
    <scope>NUCLEOTIDE SEQUENCE [LARGE SCALE GENOMIC DNA]</scope>
    <source>
        <strain evidence="2">CL2024</strain>
        <tissue evidence="2">Fresh tender leaves</tissue>
    </source>
</reference>
<evidence type="ECO:0000313" key="3">
    <source>
        <dbReference type="Proteomes" id="UP001634007"/>
    </source>
</evidence>